<dbReference type="GO" id="GO:0003700">
    <property type="term" value="F:DNA-binding transcription factor activity"/>
    <property type="evidence" value="ECO:0007669"/>
    <property type="project" value="InterPro"/>
</dbReference>
<keyword evidence="3" id="KW-1185">Reference proteome</keyword>
<gene>
    <name evidence="2" type="ORF">EDM57_15350</name>
</gene>
<dbReference type="RefSeq" id="WP_122905573.1">
    <property type="nucleotide sequence ID" value="NZ_RHHS01000037.1"/>
</dbReference>
<dbReference type="GO" id="GO:0006352">
    <property type="term" value="P:DNA-templated transcription initiation"/>
    <property type="evidence" value="ECO:0007669"/>
    <property type="project" value="InterPro"/>
</dbReference>
<feature type="domain" description="RNA polymerase sigma-70 region 4" evidence="1">
    <location>
        <begin position="75"/>
        <end position="119"/>
    </location>
</feature>
<dbReference type="SUPFAM" id="SSF88659">
    <property type="entry name" value="Sigma3 and sigma4 domains of RNA polymerase sigma factors"/>
    <property type="match status" value="1"/>
</dbReference>
<sequence>MIPFNLEHQKWRVGDSLTKEECRQILRRIAWNLNYRERKRLRNECPILDDFGSRQETVQNVDGLFVKELLRQLPSEKERYVIRKVVLEGFTAREVGEELNMGERGVNQCKNRSLKKLRNYLITNSV</sequence>
<dbReference type="InterPro" id="IPR013324">
    <property type="entry name" value="RNA_pol_sigma_r3/r4-like"/>
</dbReference>
<protein>
    <submittedName>
        <fullName evidence="2">Sigma-70 family RNA polymerase sigma factor</fullName>
    </submittedName>
</protein>
<dbReference type="Gene3D" id="1.20.140.160">
    <property type="match status" value="1"/>
</dbReference>
<dbReference type="EMBL" id="RHHS01000037">
    <property type="protein sequence ID" value="RNB55012.1"/>
    <property type="molecule type" value="Genomic_DNA"/>
</dbReference>
<dbReference type="InterPro" id="IPR007630">
    <property type="entry name" value="RNA_pol_sigma70_r4"/>
</dbReference>
<evidence type="ECO:0000313" key="3">
    <source>
        <dbReference type="Proteomes" id="UP000268829"/>
    </source>
</evidence>
<accession>A0A3M8AV22</accession>
<dbReference type="OrthoDB" id="2468368at2"/>
<name>A0A3M8AV22_9BACL</name>
<comment type="caution">
    <text evidence="2">The sequence shown here is derived from an EMBL/GenBank/DDBJ whole genome shotgun (WGS) entry which is preliminary data.</text>
</comment>
<proteinExistence type="predicted"/>
<dbReference type="Pfam" id="PF04545">
    <property type="entry name" value="Sigma70_r4"/>
    <property type="match status" value="1"/>
</dbReference>
<organism evidence="2 3">
    <name type="scientific">Brevibacillus gelatini</name>
    <dbReference type="NCBI Taxonomy" id="1655277"/>
    <lineage>
        <taxon>Bacteria</taxon>
        <taxon>Bacillati</taxon>
        <taxon>Bacillota</taxon>
        <taxon>Bacilli</taxon>
        <taxon>Bacillales</taxon>
        <taxon>Paenibacillaceae</taxon>
        <taxon>Brevibacillus</taxon>
    </lineage>
</organism>
<dbReference type="Proteomes" id="UP000268829">
    <property type="component" value="Unassembled WGS sequence"/>
</dbReference>
<evidence type="ECO:0000313" key="2">
    <source>
        <dbReference type="EMBL" id="RNB55012.1"/>
    </source>
</evidence>
<reference evidence="2 3" key="1">
    <citation type="submission" date="2018-10" db="EMBL/GenBank/DDBJ databases">
        <title>Phylogenomics of Brevibacillus.</title>
        <authorList>
            <person name="Dunlap C."/>
        </authorList>
    </citation>
    <scope>NUCLEOTIDE SEQUENCE [LARGE SCALE GENOMIC DNA]</scope>
    <source>
        <strain evidence="2 3">DSM 100115</strain>
    </source>
</reference>
<evidence type="ECO:0000259" key="1">
    <source>
        <dbReference type="Pfam" id="PF04545"/>
    </source>
</evidence>
<dbReference type="AlphaFoldDB" id="A0A3M8AV22"/>